<feature type="transmembrane region" description="Helical" evidence="1">
    <location>
        <begin position="101"/>
        <end position="122"/>
    </location>
</feature>
<keyword evidence="3" id="KW-0645">Protease</keyword>
<dbReference type="EMBL" id="JAAZQD010000002">
    <property type="protein sequence ID" value="NKZ38239.1"/>
    <property type="molecule type" value="Genomic_DNA"/>
</dbReference>
<evidence type="ECO:0000313" key="3">
    <source>
        <dbReference type="EMBL" id="NKZ38239.1"/>
    </source>
</evidence>
<dbReference type="Pfam" id="PF02517">
    <property type="entry name" value="Rce1-like"/>
    <property type="match status" value="1"/>
</dbReference>
<feature type="transmembrane region" description="Helical" evidence="1">
    <location>
        <begin position="224"/>
        <end position="246"/>
    </location>
</feature>
<comment type="caution">
    <text evidence="3">The sequence shown here is derived from an EMBL/GenBank/DDBJ whole genome shotgun (WGS) entry which is preliminary data.</text>
</comment>
<keyword evidence="1" id="KW-0472">Membrane</keyword>
<evidence type="ECO:0000313" key="4">
    <source>
        <dbReference type="Proteomes" id="UP000541636"/>
    </source>
</evidence>
<feature type="transmembrane region" description="Helical" evidence="1">
    <location>
        <begin position="62"/>
        <end position="80"/>
    </location>
</feature>
<keyword evidence="3" id="KW-0378">Hydrolase</keyword>
<gene>
    <name evidence="3" type="ORF">HF690_04625</name>
</gene>
<accession>A0A846ZKX4</accession>
<name>A0A846ZKX4_9GAMM</name>
<feature type="transmembrane region" description="Helical" evidence="1">
    <location>
        <begin position="167"/>
        <end position="186"/>
    </location>
</feature>
<dbReference type="GO" id="GO:0080120">
    <property type="term" value="P:CAAX-box protein maturation"/>
    <property type="evidence" value="ECO:0007669"/>
    <property type="project" value="UniProtKB-ARBA"/>
</dbReference>
<evidence type="ECO:0000256" key="1">
    <source>
        <dbReference type="SAM" id="Phobius"/>
    </source>
</evidence>
<keyword evidence="1" id="KW-1133">Transmembrane helix</keyword>
<protein>
    <submittedName>
        <fullName evidence="3">CPBP family intramembrane metalloprotease</fullName>
    </submittedName>
</protein>
<evidence type="ECO:0000259" key="2">
    <source>
        <dbReference type="Pfam" id="PF02517"/>
    </source>
</evidence>
<dbReference type="Proteomes" id="UP000541636">
    <property type="component" value="Unassembled WGS sequence"/>
</dbReference>
<dbReference type="AlphaFoldDB" id="A0A846ZKX4"/>
<reference evidence="3 4" key="1">
    <citation type="journal article" date="2017" name="Int. J. Syst. Evol. Microbiol.">
        <title>Oleiagrimonas citrea sp. nov., a marine bacterium isolated from tidal flat sediment and emended description of the genus Oleiagrimonas Fang et al. 2015 and Oleiagrimonas soli.</title>
        <authorList>
            <person name="Yang S.H."/>
            <person name="Seo H.S."/>
            <person name="Seong C.N."/>
            <person name="Kwon K.K."/>
        </authorList>
    </citation>
    <scope>NUCLEOTIDE SEQUENCE [LARGE SCALE GENOMIC DNA]</scope>
    <source>
        <strain evidence="3 4">MEBiC09124</strain>
    </source>
</reference>
<dbReference type="GO" id="GO:0008237">
    <property type="term" value="F:metallopeptidase activity"/>
    <property type="evidence" value="ECO:0007669"/>
    <property type="project" value="UniProtKB-KW"/>
</dbReference>
<sequence>MYKNLAFQTPANASGWKRWLIYSALARLILFALLFVAAAFLTGMALHLLGWSPSSGNPNIKGWAQLIIRALPAVIAYLILTRVIERRWPTELAWRKLPAHFIGGVLLGMALLSVVIGILWLAGSYRVLGTNAQVPWLESILMFGLGAGISEEIMFRGALFRIVEESLGTWLAVLISALAFGAIHLGNPNATLWSGLAIAIEAGVLFGLVYHVTRSLWLCMGLHAAWNVMEGPVFGTPVSGLPPHGWLQAELTGPNWLSGGTFGPEASLITPLCCLALAGVFLFIALRRNSIVPPFWKRRPG</sequence>
<keyword evidence="4" id="KW-1185">Reference proteome</keyword>
<proteinExistence type="predicted"/>
<dbReference type="RefSeq" id="WP_168608626.1">
    <property type="nucleotide sequence ID" value="NZ_JAAZQD010000002.1"/>
</dbReference>
<organism evidence="3 4">
    <name type="scientific">Oleiagrimonas citrea</name>
    <dbReference type="NCBI Taxonomy" id="1665687"/>
    <lineage>
        <taxon>Bacteria</taxon>
        <taxon>Pseudomonadati</taxon>
        <taxon>Pseudomonadota</taxon>
        <taxon>Gammaproteobacteria</taxon>
        <taxon>Lysobacterales</taxon>
        <taxon>Rhodanobacteraceae</taxon>
        <taxon>Oleiagrimonas</taxon>
    </lineage>
</organism>
<keyword evidence="3" id="KW-0482">Metalloprotease</keyword>
<dbReference type="GO" id="GO:0004175">
    <property type="term" value="F:endopeptidase activity"/>
    <property type="evidence" value="ECO:0007669"/>
    <property type="project" value="UniProtKB-ARBA"/>
</dbReference>
<feature type="transmembrane region" description="Helical" evidence="1">
    <location>
        <begin position="134"/>
        <end position="155"/>
    </location>
</feature>
<dbReference type="InterPro" id="IPR003675">
    <property type="entry name" value="Rce1/LyrA-like_dom"/>
</dbReference>
<dbReference type="GO" id="GO:0006508">
    <property type="term" value="P:proteolysis"/>
    <property type="evidence" value="ECO:0007669"/>
    <property type="project" value="UniProtKB-KW"/>
</dbReference>
<feature type="transmembrane region" description="Helical" evidence="1">
    <location>
        <begin position="266"/>
        <end position="286"/>
    </location>
</feature>
<dbReference type="PANTHER" id="PTHR39430:SF1">
    <property type="entry name" value="PROTEASE"/>
    <property type="match status" value="1"/>
</dbReference>
<feature type="domain" description="CAAX prenyl protease 2/Lysostaphin resistance protein A-like" evidence="2">
    <location>
        <begin position="139"/>
        <end position="229"/>
    </location>
</feature>
<feature type="transmembrane region" description="Helical" evidence="1">
    <location>
        <begin position="192"/>
        <end position="212"/>
    </location>
</feature>
<feature type="transmembrane region" description="Helical" evidence="1">
    <location>
        <begin position="20"/>
        <end position="42"/>
    </location>
</feature>
<dbReference type="PANTHER" id="PTHR39430">
    <property type="entry name" value="MEMBRANE-ASSOCIATED PROTEASE-RELATED"/>
    <property type="match status" value="1"/>
</dbReference>
<keyword evidence="1" id="KW-0812">Transmembrane</keyword>